<dbReference type="PANTHER" id="PTHR11135:SF1">
    <property type="entry name" value="PROTEIN YHCC"/>
    <property type="match status" value="1"/>
</dbReference>
<accession>A0A366IHV8</accession>
<dbReference type="PROSITE" id="PS51918">
    <property type="entry name" value="RADICAL_SAM"/>
    <property type="match status" value="1"/>
</dbReference>
<dbReference type="SFLD" id="SFLDG01091">
    <property type="entry name" value="uncharacterized_CHP01210-like"/>
    <property type="match status" value="1"/>
</dbReference>
<dbReference type="GO" id="GO:0051539">
    <property type="term" value="F:4 iron, 4 sulfur cluster binding"/>
    <property type="evidence" value="ECO:0007669"/>
    <property type="project" value="UniProtKB-KW"/>
</dbReference>
<dbReference type="InterPro" id="IPR013785">
    <property type="entry name" value="Aldolase_TIM"/>
</dbReference>
<evidence type="ECO:0000256" key="1">
    <source>
        <dbReference type="ARBA" id="ARBA00001966"/>
    </source>
</evidence>
<dbReference type="InterPro" id="IPR032432">
    <property type="entry name" value="Radical_SAM_C"/>
</dbReference>
<dbReference type="SFLD" id="SFLDS00029">
    <property type="entry name" value="Radical_SAM"/>
    <property type="match status" value="1"/>
</dbReference>
<dbReference type="Pfam" id="PF16199">
    <property type="entry name" value="Radical_SAM_C"/>
    <property type="match status" value="1"/>
</dbReference>
<keyword evidence="4" id="KW-0479">Metal-binding</keyword>
<evidence type="ECO:0000259" key="7">
    <source>
        <dbReference type="PROSITE" id="PS51918"/>
    </source>
</evidence>
<comment type="caution">
    <text evidence="8">The sequence shown here is derived from an EMBL/GenBank/DDBJ whole genome shotgun (WGS) entry which is preliminary data.</text>
</comment>
<proteinExistence type="predicted"/>
<dbReference type="Gene3D" id="3.20.20.70">
    <property type="entry name" value="Aldolase class I"/>
    <property type="match status" value="1"/>
</dbReference>
<dbReference type="Pfam" id="PF04055">
    <property type="entry name" value="Radical_SAM"/>
    <property type="match status" value="1"/>
</dbReference>
<protein>
    <recommendedName>
        <fullName evidence="7">Radical SAM core domain-containing protein</fullName>
    </recommendedName>
</protein>
<dbReference type="AlphaFoldDB" id="A0A366IHV8"/>
<keyword evidence="5" id="KW-0408">Iron</keyword>
<gene>
    <name evidence="8" type="ORF">DES36_101107</name>
</gene>
<keyword evidence="3" id="KW-0949">S-adenosyl-L-methionine</keyword>
<dbReference type="GO" id="GO:0003824">
    <property type="term" value="F:catalytic activity"/>
    <property type="evidence" value="ECO:0007669"/>
    <property type="project" value="InterPro"/>
</dbReference>
<name>A0A366IHV8_9FIRM</name>
<evidence type="ECO:0000256" key="5">
    <source>
        <dbReference type="ARBA" id="ARBA00023004"/>
    </source>
</evidence>
<dbReference type="InterPro" id="IPR058240">
    <property type="entry name" value="rSAM_sf"/>
</dbReference>
<keyword evidence="6" id="KW-0411">Iron-sulfur</keyword>
<dbReference type="SUPFAM" id="SSF102114">
    <property type="entry name" value="Radical SAM enzymes"/>
    <property type="match status" value="1"/>
</dbReference>
<dbReference type="PANTHER" id="PTHR11135">
    <property type="entry name" value="HISTONE ACETYLTRANSFERASE-RELATED"/>
    <property type="match status" value="1"/>
</dbReference>
<dbReference type="InterPro" id="IPR006638">
    <property type="entry name" value="Elp3/MiaA/NifB-like_rSAM"/>
</dbReference>
<dbReference type="InterPro" id="IPR005911">
    <property type="entry name" value="YhcC-like"/>
</dbReference>
<dbReference type="SFLD" id="SFLDG01086">
    <property type="entry name" value="elongater_protein-like"/>
    <property type="match status" value="1"/>
</dbReference>
<keyword evidence="9" id="KW-1185">Reference proteome</keyword>
<dbReference type="InterPro" id="IPR007197">
    <property type="entry name" value="rSAM"/>
</dbReference>
<dbReference type="InterPro" id="IPR039661">
    <property type="entry name" value="ELP3"/>
</dbReference>
<reference evidence="8 9" key="1">
    <citation type="submission" date="2018-06" db="EMBL/GenBank/DDBJ databases">
        <title>Genomic Encyclopedia of Type Strains, Phase IV (KMG-IV): sequencing the most valuable type-strain genomes for metagenomic binning, comparative biology and taxonomic classification.</title>
        <authorList>
            <person name="Goeker M."/>
        </authorList>
    </citation>
    <scope>NUCLEOTIDE SEQUENCE [LARGE SCALE GENOMIC DNA]</scope>
    <source>
        <strain evidence="8 9">DSM 22112</strain>
    </source>
</reference>
<evidence type="ECO:0000256" key="2">
    <source>
        <dbReference type="ARBA" id="ARBA00022485"/>
    </source>
</evidence>
<keyword evidence="2" id="KW-0004">4Fe-4S</keyword>
<evidence type="ECO:0000313" key="9">
    <source>
        <dbReference type="Proteomes" id="UP000253490"/>
    </source>
</evidence>
<organism evidence="8 9">
    <name type="scientific">Alkalibaculum bacchi</name>
    <dbReference type="NCBI Taxonomy" id="645887"/>
    <lineage>
        <taxon>Bacteria</taxon>
        <taxon>Bacillati</taxon>
        <taxon>Bacillota</taxon>
        <taxon>Clostridia</taxon>
        <taxon>Eubacteriales</taxon>
        <taxon>Eubacteriaceae</taxon>
        <taxon>Alkalibaculum</taxon>
    </lineage>
</organism>
<feature type="domain" description="Radical SAM core" evidence="7">
    <location>
        <begin position="14"/>
        <end position="260"/>
    </location>
</feature>
<dbReference type="NCBIfam" id="TIGR01212">
    <property type="entry name" value="TIGR01212 family radical SAM protein"/>
    <property type="match status" value="1"/>
</dbReference>
<dbReference type="RefSeq" id="WP_113919268.1">
    <property type="nucleotide sequence ID" value="NZ_QNRX01000001.1"/>
</dbReference>
<evidence type="ECO:0000313" key="8">
    <source>
        <dbReference type="EMBL" id="RBP70055.1"/>
    </source>
</evidence>
<dbReference type="GO" id="GO:0046872">
    <property type="term" value="F:metal ion binding"/>
    <property type="evidence" value="ECO:0007669"/>
    <property type="project" value="UniProtKB-KW"/>
</dbReference>
<dbReference type="EMBL" id="QNRX01000001">
    <property type="protein sequence ID" value="RBP70055.1"/>
    <property type="molecule type" value="Genomic_DNA"/>
</dbReference>
<comment type="cofactor">
    <cofactor evidence="1">
        <name>[4Fe-4S] cluster</name>
        <dbReference type="ChEBI" id="CHEBI:49883"/>
    </cofactor>
</comment>
<dbReference type="OrthoDB" id="9801689at2"/>
<evidence type="ECO:0000256" key="3">
    <source>
        <dbReference type="ARBA" id="ARBA00022691"/>
    </source>
</evidence>
<evidence type="ECO:0000256" key="4">
    <source>
        <dbReference type="ARBA" id="ARBA00022723"/>
    </source>
</evidence>
<dbReference type="SMART" id="SM00729">
    <property type="entry name" value="Elp3"/>
    <property type="match status" value="1"/>
</dbReference>
<sequence>MKLYNNYSHYLKEKYGEKVYKIPISIPCSCPNRDGNISTGGCIYCGESGVGYENLPNSLSSSEQLDKNIEYISKRYKAKKFIPYFQNYTNTYLPLEDFKRHIVQVVRENIVGISVSTRPDSINEKYLEFLKDVSTKNNLDITIELGLQTANYHTLNKINRGHTLGEFIDGALMVKSYGFDICAHVILNLPWDNELDVIESAKIISALNIDSIKSHALYIEKHTRMAELYMNNEFEIVSLDNYINRVILFLEYLKPNISIQRLIGRAPQENTLFCNWNTSWWKIKDMIEEEMKKRESYQGKKCNYLGGKTLRFQW</sequence>
<evidence type="ECO:0000256" key="6">
    <source>
        <dbReference type="ARBA" id="ARBA00023014"/>
    </source>
</evidence>
<dbReference type="Proteomes" id="UP000253490">
    <property type="component" value="Unassembled WGS sequence"/>
</dbReference>